<reference evidence="2 3" key="1">
    <citation type="submission" date="2019-01" db="EMBL/GenBank/DDBJ databases">
        <title>Draft genome sequence of Psathyrella aberdarensis IHI B618.</title>
        <authorList>
            <person name="Buettner E."/>
            <person name="Kellner H."/>
        </authorList>
    </citation>
    <scope>NUCLEOTIDE SEQUENCE [LARGE SCALE GENOMIC DNA]</scope>
    <source>
        <strain evidence="2 3">IHI B618</strain>
    </source>
</reference>
<feature type="region of interest" description="Disordered" evidence="1">
    <location>
        <begin position="1"/>
        <end position="45"/>
    </location>
</feature>
<keyword evidence="3" id="KW-1185">Reference proteome</keyword>
<feature type="compositionally biased region" description="Acidic residues" evidence="1">
    <location>
        <begin position="231"/>
        <end position="242"/>
    </location>
</feature>
<proteinExistence type="predicted"/>
<evidence type="ECO:0000313" key="3">
    <source>
        <dbReference type="Proteomes" id="UP000290288"/>
    </source>
</evidence>
<name>A0A4Q2DLN0_9AGAR</name>
<dbReference type="OrthoDB" id="3264363at2759"/>
<feature type="compositionally biased region" description="Polar residues" evidence="1">
    <location>
        <begin position="1"/>
        <end position="12"/>
    </location>
</feature>
<comment type="caution">
    <text evidence="2">The sequence shown here is derived from an EMBL/GenBank/DDBJ whole genome shotgun (WGS) entry which is preliminary data.</text>
</comment>
<protein>
    <submittedName>
        <fullName evidence="2">Uncharacterized protein</fullName>
    </submittedName>
</protein>
<dbReference type="STRING" id="2316362.A0A4Q2DLN0"/>
<feature type="region of interest" description="Disordered" evidence="1">
    <location>
        <begin position="211"/>
        <end position="242"/>
    </location>
</feature>
<evidence type="ECO:0000313" key="2">
    <source>
        <dbReference type="EMBL" id="RXW20072.1"/>
    </source>
</evidence>
<dbReference type="Proteomes" id="UP000290288">
    <property type="component" value="Unassembled WGS sequence"/>
</dbReference>
<dbReference type="EMBL" id="SDEE01000168">
    <property type="protein sequence ID" value="RXW20072.1"/>
    <property type="molecule type" value="Genomic_DNA"/>
</dbReference>
<dbReference type="AlphaFoldDB" id="A0A4Q2DLN0"/>
<feature type="region of interest" description="Disordered" evidence="1">
    <location>
        <begin position="61"/>
        <end position="90"/>
    </location>
</feature>
<sequence>MASRRPGNQTGVNELLHRKRGEQFRHAQNVRNSRTHISSAHATIRNKPTLPINFTNLSLNDEEVHEPKKPEEEQQSSSRSPLKCSGPGPPKSWVAKLTTPQDLCATPSWRLDALLLLYSHLAVSTPTQRVLPLSVLCLLPLVTSCTISELRDTVLPFIPPHLKKEVVRYTAIHDPLSTSRLFLLYEQEGHADGEIIIVGPNTSIRDDYFIQSNQEPRPDGSSAPQPQGTPSDEEEEDWETEDNSPKLLQTFAAVSTRLSMSTILTLPPTITHLALINLSSSIALHRLPKACPLLIFLDLSFNEWLEYPTSETLKSLDRVDWSRWSHLRTLGWRQCVVPDGMLVKLNTGRWDEINVVR</sequence>
<accession>A0A4Q2DLN0</accession>
<evidence type="ECO:0000256" key="1">
    <source>
        <dbReference type="SAM" id="MobiDB-lite"/>
    </source>
</evidence>
<feature type="compositionally biased region" description="Polar residues" evidence="1">
    <location>
        <begin position="29"/>
        <end position="41"/>
    </location>
</feature>
<gene>
    <name evidence="2" type="ORF">EST38_g5791</name>
</gene>
<organism evidence="2 3">
    <name type="scientific">Candolleomyces aberdarensis</name>
    <dbReference type="NCBI Taxonomy" id="2316362"/>
    <lineage>
        <taxon>Eukaryota</taxon>
        <taxon>Fungi</taxon>
        <taxon>Dikarya</taxon>
        <taxon>Basidiomycota</taxon>
        <taxon>Agaricomycotina</taxon>
        <taxon>Agaricomycetes</taxon>
        <taxon>Agaricomycetidae</taxon>
        <taxon>Agaricales</taxon>
        <taxon>Agaricineae</taxon>
        <taxon>Psathyrellaceae</taxon>
        <taxon>Candolleomyces</taxon>
    </lineage>
</organism>